<organism evidence="2 3">
    <name type="scientific">Mugilogobius chulae</name>
    <name type="common">yellowstripe goby</name>
    <dbReference type="NCBI Taxonomy" id="88201"/>
    <lineage>
        <taxon>Eukaryota</taxon>
        <taxon>Metazoa</taxon>
        <taxon>Chordata</taxon>
        <taxon>Craniata</taxon>
        <taxon>Vertebrata</taxon>
        <taxon>Euteleostomi</taxon>
        <taxon>Actinopterygii</taxon>
        <taxon>Neopterygii</taxon>
        <taxon>Teleostei</taxon>
        <taxon>Neoteleostei</taxon>
        <taxon>Acanthomorphata</taxon>
        <taxon>Gobiaria</taxon>
        <taxon>Gobiiformes</taxon>
        <taxon>Gobioidei</taxon>
        <taxon>Gobiidae</taxon>
        <taxon>Gobionellinae</taxon>
        <taxon>Mugilogobius</taxon>
    </lineage>
</organism>
<evidence type="ECO:0000313" key="3">
    <source>
        <dbReference type="Proteomes" id="UP001460270"/>
    </source>
</evidence>
<evidence type="ECO:0000256" key="1">
    <source>
        <dbReference type="SAM" id="MobiDB-lite"/>
    </source>
</evidence>
<keyword evidence="3" id="KW-1185">Reference proteome</keyword>
<name>A0AAW0MJ84_9GOBI</name>
<proteinExistence type="predicted"/>
<gene>
    <name evidence="2" type="ORF">WMY93_034033</name>
</gene>
<protein>
    <submittedName>
        <fullName evidence="2">Uncharacterized protein</fullName>
    </submittedName>
</protein>
<dbReference type="AlphaFoldDB" id="A0AAW0MJ84"/>
<accession>A0AAW0MJ84</accession>
<reference evidence="3" key="1">
    <citation type="submission" date="2024-04" db="EMBL/GenBank/DDBJ databases">
        <title>Salinicola lusitanus LLJ914,a marine bacterium isolated from the Okinawa Trough.</title>
        <authorList>
            <person name="Li J."/>
        </authorList>
    </citation>
    <scope>NUCLEOTIDE SEQUENCE [LARGE SCALE GENOMIC DNA]</scope>
</reference>
<evidence type="ECO:0000313" key="2">
    <source>
        <dbReference type="EMBL" id="KAK7879186.1"/>
    </source>
</evidence>
<dbReference type="Proteomes" id="UP001460270">
    <property type="component" value="Unassembled WGS sequence"/>
</dbReference>
<comment type="caution">
    <text evidence="2">The sequence shown here is derived from an EMBL/GenBank/DDBJ whole genome shotgun (WGS) entry which is preliminary data.</text>
</comment>
<dbReference type="EMBL" id="JBBPFD010000328">
    <property type="protein sequence ID" value="KAK7879186.1"/>
    <property type="molecule type" value="Genomic_DNA"/>
</dbReference>
<sequence length="87" mass="10078">RAPELRLYVDSENHVVMSEHLYVEINNILSKTNKLKLDFFYSPNEFSVNETEEQVQTGQTGLKTPRSRSNREKLAKNTKRAGQPDKL</sequence>
<feature type="region of interest" description="Disordered" evidence="1">
    <location>
        <begin position="49"/>
        <end position="87"/>
    </location>
</feature>
<feature type="compositionally biased region" description="Polar residues" evidence="1">
    <location>
        <begin position="49"/>
        <end position="62"/>
    </location>
</feature>
<feature type="non-terminal residue" evidence="2">
    <location>
        <position position="1"/>
    </location>
</feature>
<feature type="non-terminal residue" evidence="2">
    <location>
        <position position="87"/>
    </location>
</feature>